<accession>A0ACC3CJN2</accession>
<name>A0ACC3CJN2_PYRYE</name>
<sequence>MRRRRRHHRHRRRCCRRRCRRRCRPSRCHLLTPVRSLPGRGCRCRRCHRRYRRRPCLRPPPAEVRPRGAPHAAAAAVAAAAAPARRLAPPAARRPPPAWRGGRQWRARAHGAARRPAGDRRRRGRRAEAAAARGGWGGGGGGRGRRGSRPAVRGALDLPRLPAASSPLAGHPRTRCCRRRWRGAPPARHRVAGGGRRGRPAARARRSLCRGWRWAWVGAWGERGRGGVRWVAAAPRRGGSWARRGCTACRRGRAADDGRAAVCTVHACWWTPYYTRTEVICRQWLDEGHPEPPPRVRAAMAVEPSPRAVEDYGGCTGRVMSQAACAPSPTHARLHGTEGRFLLDPRGCRL</sequence>
<comment type="caution">
    <text evidence="1">The sequence shown here is derived from an EMBL/GenBank/DDBJ whole genome shotgun (WGS) entry which is preliminary data.</text>
</comment>
<protein>
    <submittedName>
        <fullName evidence="1">Uncharacterized protein</fullName>
    </submittedName>
</protein>
<gene>
    <name evidence="1" type="ORF">I4F81_012638</name>
</gene>
<dbReference type="EMBL" id="CM020620">
    <property type="protein sequence ID" value="KAK1870176.1"/>
    <property type="molecule type" value="Genomic_DNA"/>
</dbReference>
<dbReference type="Proteomes" id="UP000798662">
    <property type="component" value="Chromosome 3"/>
</dbReference>
<keyword evidence="2" id="KW-1185">Reference proteome</keyword>
<evidence type="ECO:0000313" key="1">
    <source>
        <dbReference type="EMBL" id="KAK1870176.1"/>
    </source>
</evidence>
<reference evidence="1" key="1">
    <citation type="submission" date="2019-11" db="EMBL/GenBank/DDBJ databases">
        <title>Nori genome reveals adaptations in red seaweeds to the harsh intertidal environment.</title>
        <authorList>
            <person name="Wang D."/>
            <person name="Mao Y."/>
        </authorList>
    </citation>
    <scope>NUCLEOTIDE SEQUENCE</scope>
    <source>
        <tissue evidence="1">Gametophyte</tissue>
    </source>
</reference>
<organism evidence="1 2">
    <name type="scientific">Pyropia yezoensis</name>
    <name type="common">Susabi-nori</name>
    <name type="synonym">Porphyra yezoensis</name>
    <dbReference type="NCBI Taxonomy" id="2788"/>
    <lineage>
        <taxon>Eukaryota</taxon>
        <taxon>Rhodophyta</taxon>
        <taxon>Bangiophyceae</taxon>
        <taxon>Bangiales</taxon>
        <taxon>Bangiaceae</taxon>
        <taxon>Pyropia</taxon>
    </lineage>
</organism>
<evidence type="ECO:0000313" key="2">
    <source>
        <dbReference type="Proteomes" id="UP000798662"/>
    </source>
</evidence>
<proteinExistence type="predicted"/>